<sequence length="94" mass="9936">MVGPASSNRRDEEALELGTFRGESEPGAESESARARLLNQEPASPPARATEAPGYAHAIAPVLSYCIASISMTVINKVCARRSRSSPSRVLALP</sequence>
<organism evidence="2 3">
    <name type="scientific">Malassezia furfur</name>
    <name type="common">Pityriasis versicolor infection agent</name>
    <name type="synonym">Pityrosporum furfur</name>
    <dbReference type="NCBI Taxonomy" id="55194"/>
    <lineage>
        <taxon>Eukaryota</taxon>
        <taxon>Fungi</taxon>
        <taxon>Dikarya</taxon>
        <taxon>Basidiomycota</taxon>
        <taxon>Ustilaginomycotina</taxon>
        <taxon>Malasseziomycetes</taxon>
        <taxon>Malasseziales</taxon>
        <taxon>Malasseziaceae</taxon>
        <taxon>Malassezia</taxon>
    </lineage>
</organism>
<proteinExistence type="predicted"/>
<reference evidence="2 3" key="1">
    <citation type="journal article" date="2020" name="Elife">
        <title>Loss of centromere function drives karyotype evolution in closely related Malassezia species.</title>
        <authorList>
            <person name="Sankaranarayanan S.R."/>
            <person name="Ianiri G."/>
            <person name="Coelho M.A."/>
            <person name="Reza M.H."/>
            <person name="Thimmappa B.C."/>
            <person name="Ganguly P."/>
            <person name="Vadnala R.N."/>
            <person name="Sun S."/>
            <person name="Siddharthan R."/>
            <person name="Tellgren-Roth C."/>
            <person name="Dawson T.L."/>
            <person name="Heitman J."/>
            <person name="Sanyal K."/>
        </authorList>
    </citation>
    <scope>NUCLEOTIDE SEQUENCE [LARGE SCALE GENOMIC DNA]</scope>
    <source>
        <strain evidence="2">CBS14141</strain>
    </source>
</reference>
<evidence type="ECO:0000313" key="3">
    <source>
        <dbReference type="Proteomes" id="UP000818624"/>
    </source>
</evidence>
<dbReference type="Proteomes" id="UP000818624">
    <property type="component" value="Chromosome 3"/>
</dbReference>
<dbReference type="EMBL" id="CP046236">
    <property type="protein sequence ID" value="WFD48412.1"/>
    <property type="molecule type" value="Genomic_DNA"/>
</dbReference>
<gene>
    <name evidence="2" type="ORF">GLX27_003082</name>
</gene>
<evidence type="ECO:0000313" key="2">
    <source>
        <dbReference type="EMBL" id="WFD48412.1"/>
    </source>
</evidence>
<evidence type="ECO:0000256" key="1">
    <source>
        <dbReference type="SAM" id="MobiDB-lite"/>
    </source>
</evidence>
<accession>A0ABY8ES51</accession>
<protein>
    <submittedName>
        <fullName evidence="2">Uncharacterized protein</fullName>
    </submittedName>
</protein>
<name>A0ABY8ES51_MALFU</name>
<keyword evidence="3" id="KW-1185">Reference proteome</keyword>
<feature type="region of interest" description="Disordered" evidence="1">
    <location>
        <begin position="1"/>
        <end position="52"/>
    </location>
</feature>